<name>A0ABS7ZM47_9GAMM</name>
<dbReference type="InterPro" id="IPR036249">
    <property type="entry name" value="Thioredoxin-like_sf"/>
</dbReference>
<organism evidence="2 3">
    <name type="scientific">Thalassolituus marinus</name>
    <dbReference type="NCBI Taxonomy" id="671053"/>
    <lineage>
        <taxon>Bacteria</taxon>
        <taxon>Pseudomonadati</taxon>
        <taxon>Pseudomonadota</taxon>
        <taxon>Gammaproteobacteria</taxon>
        <taxon>Oceanospirillales</taxon>
        <taxon>Oceanospirillaceae</taxon>
        <taxon>Thalassolituus</taxon>
    </lineage>
</organism>
<dbReference type="PANTHER" id="PTHR36450:SF1">
    <property type="entry name" value="THIOREDOXIN"/>
    <property type="match status" value="1"/>
</dbReference>
<comment type="caution">
    <text evidence="2">The sequence shown here is derived from an EMBL/GenBank/DDBJ whole genome shotgun (WGS) entry which is preliminary data.</text>
</comment>
<sequence length="77" mass="8193">MKEIVVLGSGCTKCEKTADAIRTIAEELAIPVSLSKETSAEAIMLAGVMRTPAVMVDGQLVHSGSIPHRQDIEAWLS</sequence>
<dbReference type="Pfam" id="PF13192">
    <property type="entry name" value="Thioredoxin_3"/>
    <property type="match status" value="1"/>
</dbReference>
<feature type="domain" description="Thioredoxin-like fold" evidence="1">
    <location>
        <begin position="3"/>
        <end position="76"/>
    </location>
</feature>
<dbReference type="NCBIfam" id="TIGR00412">
    <property type="entry name" value="redox_disulf_2"/>
    <property type="match status" value="1"/>
</dbReference>
<accession>A0ABS7ZM47</accession>
<dbReference type="PANTHER" id="PTHR36450">
    <property type="entry name" value="THIOREDOXIN"/>
    <property type="match status" value="1"/>
</dbReference>
<dbReference type="InterPro" id="IPR012336">
    <property type="entry name" value="Thioredoxin-like_fold"/>
</dbReference>
<dbReference type="SUPFAM" id="SSF52833">
    <property type="entry name" value="Thioredoxin-like"/>
    <property type="match status" value="1"/>
</dbReference>
<dbReference type="RefSeq" id="WP_225671038.1">
    <property type="nucleotide sequence ID" value="NZ_JAEDAH010000006.1"/>
</dbReference>
<evidence type="ECO:0000313" key="3">
    <source>
        <dbReference type="Proteomes" id="UP000714380"/>
    </source>
</evidence>
<protein>
    <submittedName>
        <fullName evidence="2">Thioredoxin family protein</fullName>
    </submittedName>
</protein>
<keyword evidence="3" id="KW-1185">Reference proteome</keyword>
<evidence type="ECO:0000259" key="1">
    <source>
        <dbReference type="Pfam" id="PF13192"/>
    </source>
</evidence>
<dbReference type="Gene3D" id="3.40.30.10">
    <property type="entry name" value="Glutaredoxin"/>
    <property type="match status" value="1"/>
</dbReference>
<evidence type="ECO:0000313" key="2">
    <source>
        <dbReference type="EMBL" id="MCA6062258.1"/>
    </source>
</evidence>
<gene>
    <name evidence="2" type="ORF">I9W95_01420</name>
</gene>
<reference evidence="2 3" key="1">
    <citation type="submission" date="2020-12" db="EMBL/GenBank/DDBJ databases">
        <title>Novel Thalassolituus-related marine hydrocarbonoclastic bacteria mediated algae-derived hydrocarbons mineralization in twilight zone of the northern South China Sea.</title>
        <authorList>
            <person name="Dong C."/>
        </authorList>
    </citation>
    <scope>NUCLEOTIDE SEQUENCE [LARGE SCALE GENOMIC DNA]</scope>
    <source>
        <strain evidence="2 3">IMCC1826</strain>
    </source>
</reference>
<dbReference type="Proteomes" id="UP000714380">
    <property type="component" value="Unassembled WGS sequence"/>
</dbReference>
<proteinExistence type="predicted"/>
<dbReference type="InterPro" id="IPR005243">
    <property type="entry name" value="THIRX-like_proc"/>
</dbReference>
<dbReference type="EMBL" id="JAEDAH010000006">
    <property type="protein sequence ID" value="MCA6062258.1"/>
    <property type="molecule type" value="Genomic_DNA"/>
</dbReference>
<dbReference type="PIRSF" id="PIRSF037031">
    <property type="entry name" value="Redox_disulphide_2"/>
    <property type="match status" value="1"/>
</dbReference>